<accession>A0ABP9K4P8</accession>
<dbReference type="CDD" id="cd14846">
    <property type="entry name" value="Peptidase_M15_like"/>
    <property type="match status" value="1"/>
</dbReference>
<feature type="domain" description="D-alanyl-D-alanine carboxypeptidase-like core" evidence="1">
    <location>
        <begin position="31"/>
        <end position="131"/>
    </location>
</feature>
<sequence>MPALTSLSFLTERSSDGVSVFDDDAPTVADLDPELRSALRQAAADAVGDGVRIVVNSGWRSAEYQTQLLREAVAKYGSEQEAARWVAAADTSAHVTGNAVDIGPTEATAWLSAHGAAYGLCQIYVNEPWHFELRPGAEDYGCPPPYADPTEDPRMRQQ</sequence>
<dbReference type="Proteomes" id="UP001500603">
    <property type="component" value="Unassembled WGS sequence"/>
</dbReference>
<comment type="caution">
    <text evidence="2">The sequence shown here is derived from an EMBL/GenBank/DDBJ whole genome shotgun (WGS) entry which is preliminary data.</text>
</comment>
<evidence type="ECO:0000259" key="1">
    <source>
        <dbReference type="Pfam" id="PF02557"/>
    </source>
</evidence>
<proteinExistence type="predicted"/>
<name>A0ABP9K4P8_9NOCA</name>
<evidence type="ECO:0000313" key="2">
    <source>
        <dbReference type="EMBL" id="GAA5051289.1"/>
    </source>
</evidence>
<dbReference type="PANTHER" id="PTHR34385:SF1">
    <property type="entry name" value="PEPTIDOGLYCAN L-ALANYL-D-GLUTAMATE ENDOPEPTIDASE CWLK"/>
    <property type="match status" value="1"/>
</dbReference>
<keyword evidence="3" id="KW-1185">Reference proteome</keyword>
<dbReference type="InterPro" id="IPR003709">
    <property type="entry name" value="VanY-like_core_dom"/>
</dbReference>
<evidence type="ECO:0000313" key="3">
    <source>
        <dbReference type="Proteomes" id="UP001500603"/>
    </source>
</evidence>
<protein>
    <submittedName>
        <fullName evidence="2">M15 family metallopeptidase</fullName>
    </submittedName>
</protein>
<dbReference type="PANTHER" id="PTHR34385">
    <property type="entry name" value="D-ALANYL-D-ALANINE CARBOXYPEPTIDASE"/>
    <property type="match status" value="1"/>
</dbReference>
<dbReference type="InterPro" id="IPR009045">
    <property type="entry name" value="Zn_M74/Hedgehog-like"/>
</dbReference>
<gene>
    <name evidence="2" type="ORF">GCM10023318_22490</name>
</gene>
<dbReference type="Pfam" id="PF02557">
    <property type="entry name" value="VanY"/>
    <property type="match status" value="1"/>
</dbReference>
<dbReference type="Gene3D" id="3.30.1380.10">
    <property type="match status" value="1"/>
</dbReference>
<reference evidence="3" key="1">
    <citation type="journal article" date="2019" name="Int. J. Syst. Evol. Microbiol.">
        <title>The Global Catalogue of Microorganisms (GCM) 10K type strain sequencing project: providing services to taxonomists for standard genome sequencing and annotation.</title>
        <authorList>
            <consortium name="The Broad Institute Genomics Platform"/>
            <consortium name="The Broad Institute Genome Sequencing Center for Infectious Disease"/>
            <person name="Wu L."/>
            <person name="Ma J."/>
        </authorList>
    </citation>
    <scope>NUCLEOTIDE SEQUENCE [LARGE SCALE GENOMIC DNA]</scope>
    <source>
        <strain evidence="3">JCM 18298</strain>
    </source>
</reference>
<organism evidence="2 3">
    <name type="scientific">Nocardia callitridis</name>
    <dbReference type="NCBI Taxonomy" id="648753"/>
    <lineage>
        <taxon>Bacteria</taxon>
        <taxon>Bacillati</taxon>
        <taxon>Actinomycetota</taxon>
        <taxon>Actinomycetes</taxon>
        <taxon>Mycobacteriales</taxon>
        <taxon>Nocardiaceae</taxon>
        <taxon>Nocardia</taxon>
    </lineage>
</organism>
<dbReference type="SUPFAM" id="SSF55166">
    <property type="entry name" value="Hedgehog/DD-peptidase"/>
    <property type="match status" value="1"/>
</dbReference>
<dbReference type="InterPro" id="IPR052179">
    <property type="entry name" value="DD-CPase-like"/>
</dbReference>
<dbReference type="EMBL" id="BAABJM010000002">
    <property type="protein sequence ID" value="GAA5051289.1"/>
    <property type="molecule type" value="Genomic_DNA"/>
</dbReference>